<gene>
    <name evidence="1" type="ORF">pdam_00024880</name>
</gene>
<keyword evidence="2" id="KW-1185">Reference proteome</keyword>
<organism evidence="1 2">
    <name type="scientific">Pocillopora damicornis</name>
    <name type="common">Cauliflower coral</name>
    <name type="synonym">Millepora damicornis</name>
    <dbReference type="NCBI Taxonomy" id="46731"/>
    <lineage>
        <taxon>Eukaryota</taxon>
        <taxon>Metazoa</taxon>
        <taxon>Cnidaria</taxon>
        <taxon>Anthozoa</taxon>
        <taxon>Hexacorallia</taxon>
        <taxon>Scleractinia</taxon>
        <taxon>Astrocoeniina</taxon>
        <taxon>Pocilloporidae</taxon>
        <taxon>Pocillopora</taxon>
    </lineage>
</organism>
<reference evidence="1 2" key="1">
    <citation type="journal article" date="2018" name="Sci. Rep.">
        <title>Comparative analysis of the Pocillopora damicornis genome highlights role of immune system in coral evolution.</title>
        <authorList>
            <person name="Cunning R."/>
            <person name="Bay R.A."/>
            <person name="Gillette P."/>
            <person name="Baker A.C."/>
            <person name="Traylor-Knowles N."/>
        </authorList>
    </citation>
    <scope>NUCLEOTIDE SEQUENCE [LARGE SCALE GENOMIC DNA]</scope>
    <source>
        <strain evidence="1">RSMAS</strain>
        <tissue evidence="1">Whole animal</tissue>
    </source>
</reference>
<proteinExistence type="predicted"/>
<protein>
    <submittedName>
        <fullName evidence="1">Uncharacterized protein</fullName>
    </submittedName>
</protein>
<dbReference type="EMBL" id="RCHS01004053">
    <property type="protein sequence ID" value="RMX38051.1"/>
    <property type="molecule type" value="Genomic_DNA"/>
</dbReference>
<dbReference type="AlphaFoldDB" id="A0A3M6T9P3"/>
<accession>A0A3M6T9P3</accession>
<dbReference type="Proteomes" id="UP000275408">
    <property type="component" value="Unassembled WGS sequence"/>
</dbReference>
<evidence type="ECO:0000313" key="1">
    <source>
        <dbReference type="EMBL" id="RMX38051.1"/>
    </source>
</evidence>
<name>A0A3M6T9P3_POCDA</name>
<sequence length="133" mass="15089">MIKDKLRLNDNNMEFMIIGTRKQVAKVNIDGLSVAAPTLWNSLPASVRDIDNFLVFKQTIKTYIFRKAFGCYKMNVSVKDAYQVTLLEPEKQNSAVVSMPKSEVAKAVPDDVTFAPIEQMESADLHNFYNCKH</sequence>
<comment type="caution">
    <text evidence="1">The sequence shown here is derived from an EMBL/GenBank/DDBJ whole genome shotgun (WGS) entry which is preliminary data.</text>
</comment>
<evidence type="ECO:0000313" key="2">
    <source>
        <dbReference type="Proteomes" id="UP000275408"/>
    </source>
</evidence>